<dbReference type="EMBL" id="JAHWYN010000024">
    <property type="protein sequence ID" value="MBW4362455.1"/>
    <property type="molecule type" value="Genomic_DNA"/>
</dbReference>
<keyword evidence="2" id="KW-0255">Endonuclease</keyword>
<protein>
    <submittedName>
        <fullName evidence="2">HNH endonuclease</fullName>
    </submittedName>
</protein>
<dbReference type="GO" id="GO:0004519">
    <property type="term" value="F:endonuclease activity"/>
    <property type="evidence" value="ECO:0007669"/>
    <property type="project" value="UniProtKB-KW"/>
</dbReference>
<keyword evidence="3" id="KW-1185">Reference proteome</keyword>
<name>A0ABS6Y0K5_9FLAO</name>
<dbReference type="InterPro" id="IPR003615">
    <property type="entry name" value="HNH_nuc"/>
</dbReference>
<proteinExistence type="predicted"/>
<dbReference type="CDD" id="cd00085">
    <property type="entry name" value="HNHc"/>
    <property type="match status" value="1"/>
</dbReference>
<dbReference type="Pfam" id="PF01844">
    <property type="entry name" value="HNH"/>
    <property type="match status" value="1"/>
</dbReference>
<feature type="domain" description="HNH" evidence="1">
    <location>
        <begin position="195"/>
        <end position="251"/>
    </location>
</feature>
<sequence>MNTFLFAWNPEKWDWTNLEQNIEELEKTGRVTQMWSCASHKSINIGDRAFLIKLGKGKRGIIGAGFVATSPFLSPHWSGSGKMVPRVIVDFEALLNPKEDSILSIDLLKQGKLNSQHWSTQASGISIKNEVTEELESVWFDFLTTQKIRFNPFKNSDSENQKTYTEGTPNQVRLTKYERNPYARKKCIEHFGLSCQVCKLNFEKTYGEIGKDFIHVHHISQIANIGKTYEVDPLKDLIPVCPNCHSMIHKRKKAYSIEEMRKIYLENKSSH</sequence>
<evidence type="ECO:0000259" key="1">
    <source>
        <dbReference type="Pfam" id="PF01844"/>
    </source>
</evidence>
<dbReference type="RefSeq" id="WP_219318938.1">
    <property type="nucleotide sequence ID" value="NZ_JAHWYN010000024.1"/>
</dbReference>
<gene>
    <name evidence="2" type="ORF">KZH69_18360</name>
</gene>
<accession>A0ABS6Y0K5</accession>
<keyword evidence="2" id="KW-0378">Hydrolase</keyword>
<dbReference type="Proteomes" id="UP000812031">
    <property type="component" value="Unassembled WGS sequence"/>
</dbReference>
<comment type="caution">
    <text evidence="2">The sequence shown here is derived from an EMBL/GenBank/DDBJ whole genome shotgun (WGS) entry which is preliminary data.</text>
</comment>
<evidence type="ECO:0000313" key="2">
    <source>
        <dbReference type="EMBL" id="MBW4362455.1"/>
    </source>
</evidence>
<dbReference type="InterPro" id="IPR002711">
    <property type="entry name" value="HNH"/>
</dbReference>
<keyword evidence="2" id="KW-0540">Nuclease</keyword>
<organism evidence="2 3">
    <name type="scientific">Flavobacterium taihuense</name>
    <dbReference type="NCBI Taxonomy" id="2857508"/>
    <lineage>
        <taxon>Bacteria</taxon>
        <taxon>Pseudomonadati</taxon>
        <taxon>Bacteroidota</taxon>
        <taxon>Flavobacteriia</taxon>
        <taxon>Flavobacteriales</taxon>
        <taxon>Flavobacteriaceae</taxon>
        <taxon>Flavobacterium</taxon>
    </lineage>
</organism>
<evidence type="ECO:0000313" key="3">
    <source>
        <dbReference type="Proteomes" id="UP000812031"/>
    </source>
</evidence>
<reference evidence="2 3" key="1">
    <citation type="submission" date="2021-07" db="EMBL/GenBank/DDBJ databases">
        <title>Flavobacterium sp. nov. isolated from sediment on the Taihu Lake.</title>
        <authorList>
            <person name="Qu J.-H."/>
        </authorList>
    </citation>
    <scope>NUCLEOTIDE SEQUENCE [LARGE SCALE GENOMIC DNA]</scope>
    <source>
        <strain evidence="2 3">NAS39</strain>
    </source>
</reference>